<organism evidence="1 2">
    <name type="scientific">Aphanizomenon flos-aquae FACHB-1040</name>
    <dbReference type="NCBI Taxonomy" id="2692887"/>
    <lineage>
        <taxon>Bacteria</taxon>
        <taxon>Bacillati</taxon>
        <taxon>Cyanobacteriota</taxon>
        <taxon>Cyanophyceae</taxon>
        <taxon>Nostocales</taxon>
        <taxon>Aphanizomenonaceae</taxon>
        <taxon>Aphanizomenon</taxon>
    </lineage>
</organism>
<accession>A0ABR8C107</accession>
<gene>
    <name evidence="1" type="ORF">H6F99_20630</name>
</gene>
<comment type="caution">
    <text evidence="1">The sequence shown here is derived from an EMBL/GenBank/DDBJ whole genome shotgun (WGS) entry which is preliminary data.</text>
</comment>
<name>A0ABR8C107_APHFL</name>
<evidence type="ECO:0000313" key="2">
    <source>
        <dbReference type="Proteomes" id="UP000606721"/>
    </source>
</evidence>
<proteinExistence type="predicted"/>
<dbReference type="EMBL" id="JACJQT010000066">
    <property type="protein sequence ID" value="MBD2280591.1"/>
    <property type="molecule type" value="Genomic_DNA"/>
</dbReference>
<dbReference type="Proteomes" id="UP000606721">
    <property type="component" value="Unassembled WGS sequence"/>
</dbReference>
<dbReference type="RefSeq" id="WP_190384072.1">
    <property type="nucleotide sequence ID" value="NZ_JACJQT010000066.1"/>
</dbReference>
<evidence type="ECO:0000313" key="1">
    <source>
        <dbReference type="EMBL" id="MBD2280591.1"/>
    </source>
</evidence>
<keyword evidence="2" id="KW-1185">Reference proteome</keyword>
<sequence>MSDRCLGLLGCERLKLGGCERSLFGDVRCDRLKLGLCAIAVWGCGVRLFKVRVVCDRCWGAIV</sequence>
<reference evidence="1 2" key="1">
    <citation type="journal article" date="2020" name="ISME J.">
        <title>Comparative genomics reveals insights into cyanobacterial evolution and habitat adaptation.</title>
        <authorList>
            <person name="Chen M.Y."/>
            <person name="Teng W.K."/>
            <person name="Zhao L."/>
            <person name="Hu C.X."/>
            <person name="Zhou Y.K."/>
            <person name="Han B.P."/>
            <person name="Song L.R."/>
            <person name="Shu W.S."/>
        </authorList>
    </citation>
    <scope>NUCLEOTIDE SEQUENCE [LARGE SCALE GENOMIC DNA]</scope>
    <source>
        <strain evidence="1 2">FACHB-1040</strain>
    </source>
</reference>
<protein>
    <submittedName>
        <fullName evidence="1">Uncharacterized protein</fullName>
    </submittedName>
</protein>